<feature type="transmembrane region" description="Helical" evidence="2">
    <location>
        <begin position="397"/>
        <end position="421"/>
    </location>
</feature>
<dbReference type="InterPro" id="IPR044926">
    <property type="entry name" value="RGS_subdomain_2"/>
</dbReference>
<proteinExistence type="predicted"/>
<keyword evidence="2" id="KW-1133">Transmembrane helix</keyword>
<feature type="transmembrane region" description="Helical" evidence="2">
    <location>
        <begin position="228"/>
        <end position="251"/>
    </location>
</feature>
<reference evidence="4" key="1">
    <citation type="journal article" date="2014" name="Proc. Natl. Acad. Sci. U.S.A.">
        <title>Extensive sampling of basidiomycete genomes demonstrates inadequacy of the white-rot/brown-rot paradigm for wood decay fungi.</title>
        <authorList>
            <person name="Riley R."/>
            <person name="Salamov A.A."/>
            <person name="Brown D.W."/>
            <person name="Nagy L.G."/>
            <person name="Floudas D."/>
            <person name="Held B.W."/>
            <person name="Levasseur A."/>
            <person name="Lombard V."/>
            <person name="Morin E."/>
            <person name="Otillar R."/>
            <person name="Lindquist E.A."/>
            <person name="Sun H."/>
            <person name="LaButti K.M."/>
            <person name="Schmutz J."/>
            <person name="Jabbour D."/>
            <person name="Luo H."/>
            <person name="Baker S.E."/>
            <person name="Pisabarro A.G."/>
            <person name="Walton J.D."/>
            <person name="Blanchette R.A."/>
            <person name="Henrissat B."/>
            <person name="Martin F."/>
            <person name="Cullen D."/>
            <person name="Hibbett D.S."/>
            <person name="Grigoriev I.V."/>
        </authorList>
    </citation>
    <scope>NUCLEOTIDE SEQUENCE [LARGE SCALE GENOMIC DNA]</scope>
    <source>
        <strain evidence="4">FD-172 SS1</strain>
    </source>
</reference>
<organism evidence="3 4">
    <name type="scientific">Botryobasidium botryosum (strain FD-172 SS1)</name>
    <dbReference type="NCBI Taxonomy" id="930990"/>
    <lineage>
        <taxon>Eukaryota</taxon>
        <taxon>Fungi</taxon>
        <taxon>Dikarya</taxon>
        <taxon>Basidiomycota</taxon>
        <taxon>Agaricomycotina</taxon>
        <taxon>Agaricomycetes</taxon>
        <taxon>Cantharellales</taxon>
        <taxon>Botryobasidiaceae</taxon>
        <taxon>Botryobasidium</taxon>
    </lineage>
</organism>
<dbReference type="Proteomes" id="UP000027195">
    <property type="component" value="Unassembled WGS sequence"/>
</dbReference>
<feature type="transmembrane region" description="Helical" evidence="2">
    <location>
        <begin position="192"/>
        <end position="216"/>
    </location>
</feature>
<dbReference type="AlphaFoldDB" id="A0A067MXV4"/>
<name>A0A067MXV4_BOTB1</name>
<dbReference type="STRING" id="930990.A0A067MXV4"/>
<sequence length="426" mass="47059">MHSPLPSEVSFPTRPPPYPYSFSQLLSLPRRLLRPPQSIGKVRSCHITPYCRVELLQLLNGKYLPPLGLKEFEEYLLFEEQSAENLYFFMWLLDYTKSYETRYSKSPSSDKVYELRSSLSRAHATFFTAGSRFELNVVPEYYAQVDGFVRSSSLTTPDAFNEIREQVESMLTESLNRFVTGCCTNSGRYRGLFGIVVGLAAMSIALAPVLLSILGGESRWVRFAALPCLWFGAMVVIASLHGICVVIYLFGDARQLYPYELARPSASVDTEKNAEPMQHAGKYPMPPDDEEAMHGISISPSFRSDAPLKHSPSASPTPTSAGFISPSPYLPLLPHDTSPSTHSVGPATLFDFDTLPSPLSQLGPEALAGKAKREKTPMFGPLTRVLSPEITRAQWEIVIRSAILGVFVAIALGAVCIAVPAKSRMH</sequence>
<dbReference type="HOGENOM" id="CLU_008678_1_0_1"/>
<dbReference type="PANTHER" id="PTHR39466:SF1">
    <property type="entry name" value="RGS DOMAIN-CONTAINING PROTEIN"/>
    <property type="match status" value="1"/>
</dbReference>
<dbReference type="OrthoDB" id="3232309at2759"/>
<dbReference type="InParanoid" id="A0A067MXV4"/>
<dbReference type="EMBL" id="KL198028">
    <property type="protein sequence ID" value="KDQ16336.1"/>
    <property type="molecule type" value="Genomic_DNA"/>
</dbReference>
<protein>
    <recommendedName>
        <fullName evidence="5">RGS domain-containing protein</fullName>
    </recommendedName>
</protein>
<feature type="region of interest" description="Disordered" evidence="1">
    <location>
        <begin position="268"/>
        <end position="290"/>
    </location>
</feature>
<keyword evidence="4" id="KW-1185">Reference proteome</keyword>
<gene>
    <name evidence="3" type="ORF">BOTBODRAFT_64934</name>
</gene>
<evidence type="ECO:0000256" key="1">
    <source>
        <dbReference type="SAM" id="MobiDB-lite"/>
    </source>
</evidence>
<evidence type="ECO:0000256" key="2">
    <source>
        <dbReference type="SAM" id="Phobius"/>
    </source>
</evidence>
<keyword evidence="2" id="KW-0812">Transmembrane</keyword>
<dbReference type="SUPFAM" id="SSF48097">
    <property type="entry name" value="Regulator of G-protein signaling, RGS"/>
    <property type="match status" value="1"/>
</dbReference>
<accession>A0A067MXV4</accession>
<evidence type="ECO:0008006" key="5">
    <source>
        <dbReference type="Google" id="ProtNLM"/>
    </source>
</evidence>
<dbReference type="PANTHER" id="PTHR39466">
    <property type="entry name" value="RGS DOMAIN-CONTAINING PROTEIN"/>
    <property type="match status" value="1"/>
</dbReference>
<evidence type="ECO:0000313" key="4">
    <source>
        <dbReference type="Proteomes" id="UP000027195"/>
    </source>
</evidence>
<dbReference type="InterPro" id="IPR036305">
    <property type="entry name" value="RGS_sf"/>
</dbReference>
<evidence type="ECO:0000313" key="3">
    <source>
        <dbReference type="EMBL" id="KDQ16336.1"/>
    </source>
</evidence>
<keyword evidence="2" id="KW-0472">Membrane</keyword>
<dbReference type="Gene3D" id="1.10.167.10">
    <property type="entry name" value="Regulator of G-protein Signalling 4, domain 2"/>
    <property type="match status" value="1"/>
</dbReference>